<keyword evidence="2" id="KW-0545">Nucleotide biosynthesis</keyword>
<dbReference type="InterPro" id="IPR000850">
    <property type="entry name" value="Adenylat/UMP-CMP_kin"/>
</dbReference>
<comment type="caution">
    <text evidence="5">The sequence shown here is derived from an EMBL/GenBank/DDBJ whole genome shotgun (WGS) entry which is preliminary data.</text>
</comment>
<dbReference type="InterPro" id="IPR027417">
    <property type="entry name" value="P-loop_NTPase"/>
</dbReference>
<organism evidence="5 6">
    <name type="scientific">candidate division WWE3 bacterium RIFOXYA2_FULL_46_9</name>
    <dbReference type="NCBI Taxonomy" id="1802636"/>
    <lineage>
        <taxon>Bacteria</taxon>
        <taxon>Katanobacteria</taxon>
    </lineage>
</organism>
<accession>A0A1F4W3K0</accession>
<evidence type="ECO:0008006" key="7">
    <source>
        <dbReference type="Google" id="ProtNLM"/>
    </source>
</evidence>
<keyword evidence="1" id="KW-0808">Transferase</keyword>
<dbReference type="SUPFAM" id="SSF52540">
    <property type="entry name" value="P-loop containing nucleoside triphosphate hydrolases"/>
    <property type="match status" value="1"/>
</dbReference>
<dbReference type="CDD" id="cd01428">
    <property type="entry name" value="ADK"/>
    <property type="match status" value="1"/>
</dbReference>
<dbReference type="Gene3D" id="3.40.50.300">
    <property type="entry name" value="P-loop containing nucleotide triphosphate hydrolases"/>
    <property type="match status" value="1"/>
</dbReference>
<dbReference type="GO" id="GO:0005524">
    <property type="term" value="F:ATP binding"/>
    <property type="evidence" value="ECO:0007669"/>
    <property type="project" value="InterPro"/>
</dbReference>
<dbReference type="PANTHER" id="PTHR23359">
    <property type="entry name" value="NUCLEOTIDE KINASE"/>
    <property type="match status" value="1"/>
</dbReference>
<sequence length="358" mass="41004">MTSNYYNSKVLSTGKSYDLSNPSDRHSYWHDKAGKKIEELKEFLEHNSFMAFLVAKKQAGKGTYAKMIEELLGQERFTHISVGDVVRKVEKDLKNAYKAKEITDYLKREYRGFISIEDALTELRNRTSDKVSVPTELVLTLLKKEIKSSGNKGIFLDGLPRTMDQVSYSLYFRDLVGSRYEKDFFILIDVPLELIKIRMSGRRVCPQCGTSRSLVLNPTKFVRFSNARKDGDQFYFLCDNSGCAGYQTAEYIAKEGDDGGVELIEDRMRLDNELMSTVANLHGVPNILLNGCYPKDIISNYLEEYEIQTRYDYQYVNGSVKVTEAPLYFRDEKGQEVGVMRAAVFVLCLIDQMHSLLI</sequence>
<evidence type="ECO:0000256" key="2">
    <source>
        <dbReference type="ARBA" id="ARBA00022727"/>
    </source>
</evidence>
<evidence type="ECO:0000313" key="5">
    <source>
        <dbReference type="EMBL" id="OGC63930.1"/>
    </source>
</evidence>
<gene>
    <name evidence="5" type="ORF">A2264_02495</name>
</gene>
<dbReference type="AlphaFoldDB" id="A0A1F4W3K0"/>
<keyword evidence="4" id="KW-0418">Kinase</keyword>
<reference evidence="5 6" key="1">
    <citation type="journal article" date="2016" name="Nat. Commun.">
        <title>Thousands of microbial genomes shed light on interconnected biogeochemical processes in an aquifer system.</title>
        <authorList>
            <person name="Anantharaman K."/>
            <person name="Brown C.T."/>
            <person name="Hug L.A."/>
            <person name="Sharon I."/>
            <person name="Castelle C.J."/>
            <person name="Probst A.J."/>
            <person name="Thomas B.C."/>
            <person name="Singh A."/>
            <person name="Wilkins M.J."/>
            <person name="Karaoz U."/>
            <person name="Brodie E.L."/>
            <person name="Williams K.H."/>
            <person name="Hubbard S.S."/>
            <person name="Banfield J.F."/>
        </authorList>
    </citation>
    <scope>NUCLEOTIDE SEQUENCE [LARGE SCALE GENOMIC DNA]</scope>
</reference>
<dbReference type="EMBL" id="MEVT01000001">
    <property type="protein sequence ID" value="OGC63930.1"/>
    <property type="molecule type" value="Genomic_DNA"/>
</dbReference>
<protein>
    <recommendedName>
        <fullName evidence="7">Adenylate kinase</fullName>
    </recommendedName>
</protein>
<evidence type="ECO:0000313" key="6">
    <source>
        <dbReference type="Proteomes" id="UP000176614"/>
    </source>
</evidence>
<dbReference type="Proteomes" id="UP000176614">
    <property type="component" value="Unassembled WGS sequence"/>
</dbReference>
<proteinExistence type="predicted"/>
<evidence type="ECO:0000256" key="1">
    <source>
        <dbReference type="ARBA" id="ARBA00022679"/>
    </source>
</evidence>
<dbReference type="GO" id="GO:0019205">
    <property type="term" value="F:nucleobase-containing compound kinase activity"/>
    <property type="evidence" value="ECO:0007669"/>
    <property type="project" value="InterPro"/>
</dbReference>
<name>A0A1F4W3K0_UNCKA</name>
<evidence type="ECO:0000256" key="3">
    <source>
        <dbReference type="ARBA" id="ARBA00022741"/>
    </source>
</evidence>
<dbReference type="GO" id="GO:0009165">
    <property type="term" value="P:nucleotide biosynthetic process"/>
    <property type="evidence" value="ECO:0007669"/>
    <property type="project" value="UniProtKB-KW"/>
</dbReference>
<dbReference type="Pfam" id="PF13207">
    <property type="entry name" value="AAA_17"/>
    <property type="match status" value="1"/>
</dbReference>
<evidence type="ECO:0000256" key="4">
    <source>
        <dbReference type="ARBA" id="ARBA00022777"/>
    </source>
</evidence>
<keyword evidence="3" id="KW-0547">Nucleotide-binding</keyword>